<name>A0ABQ6NS31_9BACL</name>
<dbReference type="PANTHER" id="PTHR35789:SF1">
    <property type="entry name" value="SPORE GERMINATION PROTEIN B3"/>
    <property type="match status" value="1"/>
</dbReference>
<protein>
    <submittedName>
        <fullName evidence="10">Uncharacterized protein</fullName>
    </submittedName>
</protein>
<keyword evidence="4" id="KW-0732">Signal</keyword>
<proteinExistence type="inferred from homology"/>
<dbReference type="Gene3D" id="3.30.300.210">
    <property type="entry name" value="Nutrient germinant receptor protein C, domain 3"/>
    <property type="match status" value="1"/>
</dbReference>
<evidence type="ECO:0000256" key="3">
    <source>
        <dbReference type="ARBA" id="ARBA00022544"/>
    </source>
</evidence>
<evidence type="ECO:0000256" key="4">
    <source>
        <dbReference type="ARBA" id="ARBA00022729"/>
    </source>
</evidence>
<keyword evidence="3" id="KW-0309">Germination</keyword>
<evidence type="ECO:0000259" key="8">
    <source>
        <dbReference type="Pfam" id="PF05504"/>
    </source>
</evidence>
<feature type="domain" description="Spore germination protein N-terminal" evidence="9">
    <location>
        <begin position="23"/>
        <end position="195"/>
    </location>
</feature>
<evidence type="ECO:0000313" key="11">
    <source>
        <dbReference type="Proteomes" id="UP001285921"/>
    </source>
</evidence>
<dbReference type="Pfam" id="PF05504">
    <property type="entry name" value="Spore_GerAC"/>
    <property type="match status" value="1"/>
</dbReference>
<keyword evidence="5" id="KW-0472">Membrane</keyword>
<evidence type="ECO:0000256" key="1">
    <source>
        <dbReference type="ARBA" id="ARBA00004635"/>
    </source>
</evidence>
<keyword evidence="7" id="KW-0449">Lipoprotein</keyword>
<organism evidence="10 11">
    <name type="scientific">Paenibacillus glycanilyticus</name>
    <dbReference type="NCBI Taxonomy" id="126569"/>
    <lineage>
        <taxon>Bacteria</taxon>
        <taxon>Bacillati</taxon>
        <taxon>Bacillota</taxon>
        <taxon>Bacilli</taxon>
        <taxon>Bacillales</taxon>
        <taxon>Paenibacillaceae</taxon>
        <taxon>Paenibacillus</taxon>
    </lineage>
</organism>
<evidence type="ECO:0000256" key="6">
    <source>
        <dbReference type="ARBA" id="ARBA00023139"/>
    </source>
</evidence>
<dbReference type="InterPro" id="IPR046953">
    <property type="entry name" value="Spore_GerAC-like_C"/>
</dbReference>
<dbReference type="Gene3D" id="6.20.190.10">
    <property type="entry name" value="Nutrient germinant receptor protein C, domain 1"/>
    <property type="match status" value="1"/>
</dbReference>
<feature type="domain" description="Spore germination GerAC-like C-terminal" evidence="8">
    <location>
        <begin position="207"/>
        <end position="373"/>
    </location>
</feature>
<evidence type="ECO:0000256" key="5">
    <source>
        <dbReference type="ARBA" id="ARBA00023136"/>
    </source>
</evidence>
<accession>A0ABQ6NS31</accession>
<evidence type="ECO:0000313" key="10">
    <source>
        <dbReference type="EMBL" id="GMK46799.1"/>
    </source>
</evidence>
<dbReference type="NCBIfam" id="TIGR02887">
    <property type="entry name" value="spore_ger_x_C"/>
    <property type="match status" value="1"/>
</dbReference>
<dbReference type="EMBL" id="BTCL01000015">
    <property type="protein sequence ID" value="GMK46799.1"/>
    <property type="molecule type" value="Genomic_DNA"/>
</dbReference>
<dbReference type="InterPro" id="IPR057336">
    <property type="entry name" value="GerAC_N"/>
</dbReference>
<sequence length="384" mass="43691">MKWLQQLIMLWLATMILTGCWNRAELPEKAFVLGAAIDQIKPDKIKLAVQIYKPGQKAGAQGGKQAEPYVNIETKSESVFDAVRDITLHLGRKAQWSHIRVIVIDDETAGKTPLLSLLDEFYRDHETRMSTKVVISKGNASKYLEIKPLIEQTVTHQMKRMQEIGLRESGKVPAVSLLQLAQALKSQVPDIILPYAIERKEGVILPGAAMIKDGKMIGTLTGNQTENILMLTNQFKHGALRLPCERSDNNKKPKVEAVETHNTRTKITPVLNPDKLKVNVKVLIIGNISELKCSRLDKREDEIHFQQRLKEEMEKQLMETIRFTQEQQIDVIGLGNTLYRNHTKVWKEWKETWRERYADADFEIEVTADITHTLTTVGKPVSAK</sequence>
<keyword evidence="11" id="KW-1185">Reference proteome</keyword>
<dbReference type="PANTHER" id="PTHR35789">
    <property type="entry name" value="SPORE GERMINATION PROTEIN B3"/>
    <property type="match status" value="1"/>
</dbReference>
<dbReference type="InterPro" id="IPR008844">
    <property type="entry name" value="Spore_GerAC-like"/>
</dbReference>
<comment type="similarity">
    <text evidence="2">Belongs to the GerABKC lipoprotein family.</text>
</comment>
<reference evidence="10 11" key="1">
    <citation type="submission" date="2023-05" db="EMBL/GenBank/DDBJ databases">
        <title>Draft genome of Paenibacillus sp. CCS26.</title>
        <authorList>
            <person name="Akita H."/>
            <person name="Shinto Y."/>
            <person name="Kimura Z."/>
        </authorList>
    </citation>
    <scope>NUCLEOTIDE SEQUENCE [LARGE SCALE GENOMIC DNA]</scope>
    <source>
        <strain evidence="10 11">CCS26</strain>
    </source>
</reference>
<evidence type="ECO:0000259" key="9">
    <source>
        <dbReference type="Pfam" id="PF25198"/>
    </source>
</evidence>
<dbReference type="RefSeq" id="WP_317980968.1">
    <property type="nucleotide sequence ID" value="NZ_BTCL01000015.1"/>
</dbReference>
<gene>
    <name evidence="10" type="ORF">PghCCS26_39280</name>
</gene>
<dbReference type="Pfam" id="PF25198">
    <property type="entry name" value="Spore_GerAC_N"/>
    <property type="match status" value="1"/>
</dbReference>
<dbReference type="Proteomes" id="UP001285921">
    <property type="component" value="Unassembled WGS sequence"/>
</dbReference>
<comment type="subcellular location">
    <subcellularLocation>
        <location evidence="1">Membrane</location>
        <topology evidence="1">Lipid-anchor</topology>
    </subcellularLocation>
</comment>
<dbReference type="PROSITE" id="PS51257">
    <property type="entry name" value="PROKAR_LIPOPROTEIN"/>
    <property type="match status" value="1"/>
</dbReference>
<keyword evidence="6" id="KW-0564">Palmitate</keyword>
<comment type="caution">
    <text evidence="10">The sequence shown here is derived from an EMBL/GenBank/DDBJ whole genome shotgun (WGS) entry which is preliminary data.</text>
</comment>
<evidence type="ECO:0000256" key="7">
    <source>
        <dbReference type="ARBA" id="ARBA00023288"/>
    </source>
</evidence>
<evidence type="ECO:0000256" key="2">
    <source>
        <dbReference type="ARBA" id="ARBA00007886"/>
    </source>
</evidence>
<dbReference type="InterPro" id="IPR038501">
    <property type="entry name" value="Spore_GerAC_C_sf"/>
</dbReference>